<evidence type="ECO:0000256" key="2">
    <source>
        <dbReference type="ARBA" id="ARBA00022737"/>
    </source>
</evidence>
<dbReference type="Pfam" id="PF00030">
    <property type="entry name" value="Crystall"/>
    <property type="match status" value="2"/>
</dbReference>
<dbReference type="PROSITE" id="PS50915">
    <property type="entry name" value="CRYSTALLIN_BETA_GAMMA"/>
    <property type="match status" value="3"/>
</dbReference>
<sequence length="238" mass="26878">MEQYTARISRAANASDGENMKRLFAAAALLATLTHIGHAAAGEMTLYSRPDFRGSQVTVRGPASNFEKLGFNDRASSIIVHSGAWEVCEHKDFGGYCAVMEKGEHATLNRFSDAISSVREVDRWRGRDDNRGDNRGEYRDHDDRGERRDRRGDEGRGAPVELFGTRNFDGDRMAIWDDVRTLRSKNFNDRAGSLVVREGEWQLCEHDDYRGRCAVFGPGRYPMLQGLNNMASSLRRVR</sequence>
<dbReference type="InterPro" id="IPR050252">
    <property type="entry name" value="Beta/Gamma-Crystallin"/>
</dbReference>
<dbReference type="SUPFAM" id="SSF49695">
    <property type="entry name" value="gamma-Crystallin-like"/>
    <property type="match status" value="1"/>
</dbReference>
<evidence type="ECO:0000313" key="6">
    <source>
        <dbReference type="Proteomes" id="UP000431684"/>
    </source>
</evidence>
<dbReference type="EMBL" id="WNWM01000002">
    <property type="protein sequence ID" value="MUI11821.1"/>
    <property type="molecule type" value="Genomic_DNA"/>
</dbReference>
<proteinExistence type="inferred from homology"/>
<evidence type="ECO:0000259" key="4">
    <source>
        <dbReference type="PROSITE" id="PS50915"/>
    </source>
</evidence>
<dbReference type="Proteomes" id="UP000431684">
    <property type="component" value="Unassembled WGS sequence"/>
</dbReference>
<gene>
    <name evidence="5" type="ORF">GJV26_04880</name>
</gene>
<dbReference type="OrthoDB" id="9150808at2"/>
<reference evidence="5 6" key="1">
    <citation type="submission" date="2019-11" db="EMBL/GenBank/DDBJ databases">
        <title>Draft Genome Sequences of Six Type Strains of the Genus Massilia.</title>
        <authorList>
            <person name="Miess H."/>
            <person name="Frediansyah A."/>
            <person name="Goeker M."/>
            <person name="Gross H."/>
        </authorList>
    </citation>
    <scope>NUCLEOTIDE SEQUENCE [LARGE SCALE GENOMIC DNA]</scope>
    <source>
        <strain evidence="5 6">DSM 17513</strain>
    </source>
</reference>
<feature type="compositionally biased region" description="Basic and acidic residues" evidence="3">
    <location>
        <begin position="125"/>
        <end position="156"/>
    </location>
</feature>
<accession>A0A6I3XE16</accession>
<dbReference type="PANTHER" id="PTHR11818:SF42">
    <property type="entry name" value="VOLTAGE-GATED HYDROGEN CHANNEL 1"/>
    <property type="match status" value="1"/>
</dbReference>
<feature type="domain" description="Beta/gamma crystallin 'Greek key'" evidence="4">
    <location>
        <begin position="83"/>
        <end position="122"/>
    </location>
</feature>
<feature type="domain" description="Beta/gamma crystallin 'Greek key'" evidence="4">
    <location>
        <begin position="199"/>
        <end position="238"/>
    </location>
</feature>
<evidence type="ECO:0000256" key="1">
    <source>
        <dbReference type="ARBA" id="ARBA00009646"/>
    </source>
</evidence>
<comment type="caution">
    <text evidence="5">The sequence shown here is derived from an EMBL/GenBank/DDBJ whole genome shotgun (WGS) entry which is preliminary data.</text>
</comment>
<name>A0A6I3XE16_9BURK</name>
<dbReference type="InterPro" id="IPR001064">
    <property type="entry name" value="Beta/gamma_crystallin"/>
</dbReference>
<protein>
    <recommendedName>
        <fullName evidence="4">Beta/gamma crystallin 'Greek key' domain-containing protein</fullName>
    </recommendedName>
</protein>
<keyword evidence="2" id="KW-0677">Repeat</keyword>
<evidence type="ECO:0000313" key="5">
    <source>
        <dbReference type="EMBL" id="MUI11821.1"/>
    </source>
</evidence>
<keyword evidence="6" id="KW-1185">Reference proteome</keyword>
<dbReference type="AlphaFoldDB" id="A0A6I3XE16"/>
<organism evidence="5 6">
    <name type="scientific">Pseudoduganella dura</name>
    <dbReference type="NCBI Taxonomy" id="321982"/>
    <lineage>
        <taxon>Bacteria</taxon>
        <taxon>Pseudomonadati</taxon>
        <taxon>Pseudomonadota</taxon>
        <taxon>Betaproteobacteria</taxon>
        <taxon>Burkholderiales</taxon>
        <taxon>Oxalobacteraceae</taxon>
        <taxon>Telluria group</taxon>
        <taxon>Pseudoduganella</taxon>
    </lineage>
</organism>
<dbReference type="PANTHER" id="PTHR11818">
    <property type="entry name" value="BETA/GAMMA CRYSTALLIN"/>
    <property type="match status" value="1"/>
</dbReference>
<comment type="similarity">
    <text evidence="1">Belongs to the beta/gamma-crystallin family.</text>
</comment>
<feature type="domain" description="Beta/gamma crystallin 'Greek key'" evidence="4">
    <location>
        <begin position="42"/>
        <end position="82"/>
    </location>
</feature>
<dbReference type="SMART" id="SM00247">
    <property type="entry name" value="XTALbg"/>
    <property type="match status" value="2"/>
</dbReference>
<dbReference type="Gene3D" id="2.60.20.10">
    <property type="entry name" value="Crystallins"/>
    <property type="match status" value="2"/>
</dbReference>
<dbReference type="InterPro" id="IPR011024">
    <property type="entry name" value="G_crystallin-like"/>
</dbReference>
<feature type="region of interest" description="Disordered" evidence="3">
    <location>
        <begin position="125"/>
        <end position="161"/>
    </location>
</feature>
<evidence type="ECO:0000256" key="3">
    <source>
        <dbReference type="SAM" id="MobiDB-lite"/>
    </source>
</evidence>